<dbReference type="PANTHER" id="PTHR30605">
    <property type="entry name" value="ANHYDRO-N-ACETYLMURAMIC ACID KINASE"/>
    <property type="match status" value="1"/>
</dbReference>
<keyword evidence="1" id="KW-0808">Transferase</keyword>
<dbReference type="InterPro" id="IPR043129">
    <property type="entry name" value="ATPase_NBD"/>
</dbReference>
<dbReference type="PANTHER" id="PTHR30605:SF0">
    <property type="entry name" value="ANHYDRO-N-ACETYLMURAMIC ACID KINASE"/>
    <property type="match status" value="1"/>
</dbReference>
<dbReference type="SUPFAM" id="SSF53067">
    <property type="entry name" value="Actin-like ATPase domain"/>
    <property type="match status" value="1"/>
</dbReference>
<dbReference type="EC" id="2.7.1.170" evidence="1"/>
<dbReference type="Pfam" id="PF03702">
    <property type="entry name" value="AnmK"/>
    <property type="match status" value="1"/>
</dbReference>
<dbReference type="GO" id="GO:0016773">
    <property type="term" value="F:phosphotransferase activity, alcohol group as acceptor"/>
    <property type="evidence" value="ECO:0007669"/>
    <property type="project" value="InterPro"/>
</dbReference>
<accession>A0A3B1D2E5</accession>
<name>A0A3B1D2E5_9ZZZZ</name>
<organism evidence="1">
    <name type="scientific">hydrothermal vent metagenome</name>
    <dbReference type="NCBI Taxonomy" id="652676"/>
    <lineage>
        <taxon>unclassified sequences</taxon>
        <taxon>metagenomes</taxon>
        <taxon>ecological metagenomes</taxon>
    </lineage>
</organism>
<dbReference type="AlphaFoldDB" id="A0A3B1D2E5"/>
<dbReference type="GO" id="GO:0005524">
    <property type="term" value="F:ATP binding"/>
    <property type="evidence" value="ECO:0007669"/>
    <property type="project" value="InterPro"/>
</dbReference>
<proteinExistence type="inferred from homology"/>
<dbReference type="GO" id="GO:0016301">
    <property type="term" value="F:kinase activity"/>
    <property type="evidence" value="ECO:0007669"/>
    <property type="project" value="UniProtKB-KW"/>
</dbReference>
<dbReference type="GO" id="GO:0006040">
    <property type="term" value="P:amino sugar metabolic process"/>
    <property type="evidence" value="ECO:0007669"/>
    <property type="project" value="InterPro"/>
</dbReference>
<dbReference type="EMBL" id="UOGC01000144">
    <property type="protein sequence ID" value="VAX22897.1"/>
    <property type="molecule type" value="Genomic_DNA"/>
</dbReference>
<dbReference type="InterPro" id="IPR005338">
    <property type="entry name" value="Anhydro_N_Ac-Mur_kinase"/>
</dbReference>
<reference evidence="1" key="1">
    <citation type="submission" date="2018-06" db="EMBL/GenBank/DDBJ databases">
        <authorList>
            <person name="Zhirakovskaya E."/>
        </authorList>
    </citation>
    <scope>NUCLEOTIDE SEQUENCE</scope>
</reference>
<dbReference type="Gene3D" id="3.30.420.40">
    <property type="match status" value="2"/>
</dbReference>
<protein>
    <submittedName>
        <fullName evidence="1">Anhydro-N-acetylmuramic acid kinase</fullName>
        <ecNumber evidence="1">2.7.1.170</ecNumber>
    </submittedName>
</protein>
<evidence type="ECO:0000313" key="1">
    <source>
        <dbReference type="EMBL" id="VAX22897.1"/>
    </source>
</evidence>
<sequence length="371" mass="39865">MAIFIGVMSGTSMDAVDAVACDISVKEGNPHIVFIAHAKIPFPVSLKQQMAAISAPEDFAIADVALGKLFARAILKLTNLPAMKNKKVEFISSHGQTIYHNPKKHVTLQLGEPSVISAETKTPVWNDFRSADMANGGQGAPLAPVIHLPLFCDNHKNVSAVNIGGIANITHIPANAKNLAQLLAYDTGPGNMLLDFVAKQMHIGQYDKGGRQAAEGEVNAILLKKFLSHPYFKKRAPKSTGREIFGETFLGRALGKQVSYNKNLLATLTELTARTITDELKKLARAKRKTERLIICGGGANNSYLIRRIAALAGNEVEVVTSNKLGIPVDQVEGALIALLGFYAHNKTALDLTSITGSKNKKVLLGKFTPA</sequence>
<dbReference type="GO" id="GO:0009254">
    <property type="term" value="P:peptidoglycan turnover"/>
    <property type="evidence" value="ECO:0007669"/>
    <property type="project" value="InterPro"/>
</dbReference>
<gene>
    <name evidence="1" type="ORF">MNBD_NITROSPINAE01-774</name>
</gene>
<keyword evidence="1" id="KW-0418">Kinase</keyword>
<dbReference type="HAMAP" id="MF_01270">
    <property type="entry name" value="AnhMurNAc_kinase"/>
    <property type="match status" value="1"/>
</dbReference>